<sequence>MSTKTKPVLPPARALKDIAAVLARHGAPDKIIDDDSAAQEIARAGTSHLKIARDRFQMSTDPKKHKLVESK</sequence>
<dbReference type="AlphaFoldDB" id="A0A5P2HC91"/>
<reference evidence="1 2" key="1">
    <citation type="submission" date="2019-09" db="EMBL/GenBank/DDBJ databases">
        <title>FDA dAtabase for Regulatory Grade micrObial Sequences (FDA-ARGOS): Supporting development and validation of Infectious Disease Dx tests.</title>
        <authorList>
            <person name="Sciortino C."/>
            <person name="Tallon L."/>
            <person name="Sadzewicz L."/>
            <person name="Vavikolanu K."/>
            <person name="Mehta A."/>
            <person name="Aluvathingal J."/>
            <person name="Nadendla S."/>
            <person name="Nandy P."/>
            <person name="Geyer C."/>
            <person name="Yan Y."/>
            <person name="Sichtig H."/>
        </authorList>
    </citation>
    <scope>NUCLEOTIDE SEQUENCE [LARGE SCALE GENOMIC DNA]</scope>
    <source>
        <strain evidence="1 2">FDAARGOS_664</strain>
    </source>
</reference>
<proteinExistence type="predicted"/>
<dbReference type="EMBL" id="CP044067">
    <property type="protein sequence ID" value="QET05877.1"/>
    <property type="molecule type" value="Genomic_DNA"/>
</dbReference>
<gene>
    <name evidence="1" type="ORF">FOB72_28425</name>
</gene>
<organism evidence="1 2">
    <name type="scientific">Cupriavidus pauculus</name>
    <dbReference type="NCBI Taxonomy" id="82633"/>
    <lineage>
        <taxon>Bacteria</taxon>
        <taxon>Pseudomonadati</taxon>
        <taxon>Pseudomonadota</taxon>
        <taxon>Betaproteobacteria</taxon>
        <taxon>Burkholderiales</taxon>
        <taxon>Burkholderiaceae</taxon>
        <taxon>Cupriavidus</taxon>
    </lineage>
</organism>
<protein>
    <submittedName>
        <fullName evidence="1">Uncharacterized protein</fullName>
    </submittedName>
</protein>
<dbReference type="Proteomes" id="UP000322822">
    <property type="component" value="Chromosome 2"/>
</dbReference>
<accession>A0A5P2HC91</accession>
<evidence type="ECO:0000313" key="2">
    <source>
        <dbReference type="Proteomes" id="UP000322822"/>
    </source>
</evidence>
<dbReference type="RefSeq" id="WP_150376468.1">
    <property type="nucleotide sequence ID" value="NZ_CP044067.1"/>
</dbReference>
<name>A0A5P2HC91_9BURK</name>
<evidence type="ECO:0000313" key="1">
    <source>
        <dbReference type="EMBL" id="QET05877.1"/>
    </source>
</evidence>